<dbReference type="Proteomes" id="UP000664578">
    <property type="component" value="Unassembled WGS sequence"/>
</dbReference>
<accession>A0A8I1MHE9</accession>
<dbReference type="Pfam" id="PF12299">
    <property type="entry name" value="DUF3627"/>
    <property type="match status" value="1"/>
</dbReference>
<evidence type="ECO:0000313" key="2">
    <source>
        <dbReference type="EMBL" id="MBN8252658.1"/>
    </source>
</evidence>
<dbReference type="EMBL" id="JAEMWV010000006">
    <property type="protein sequence ID" value="MBN8252658.1"/>
    <property type="molecule type" value="Genomic_DNA"/>
</dbReference>
<name>A0A8I1MHE9_9BACI</name>
<sequence length="116" mass="13431">MISLLDSSNVEDNASVEKALDNYFKQHPENQEIFDQYYQKNSRELLPNVNEDSDDDIDLNTYLEENIEDGEFQEYQPTDDTKIIFTDTPTFFMESVEEKPVPIDPSDSLIATLAVR</sequence>
<organism evidence="2 3">
    <name type="scientific">Priestia flexa</name>
    <dbReference type="NCBI Taxonomy" id="86664"/>
    <lineage>
        <taxon>Bacteria</taxon>
        <taxon>Bacillati</taxon>
        <taxon>Bacillota</taxon>
        <taxon>Bacilli</taxon>
        <taxon>Bacillales</taxon>
        <taxon>Bacillaceae</taxon>
        <taxon>Priestia</taxon>
    </lineage>
</organism>
<proteinExistence type="predicted"/>
<comment type="caution">
    <text evidence="2">The sequence shown here is derived from an EMBL/GenBank/DDBJ whole genome shotgun (WGS) entry which is preliminary data.</text>
</comment>
<feature type="domain" description="DUF3627" evidence="1">
    <location>
        <begin position="13"/>
        <end position="55"/>
    </location>
</feature>
<dbReference type="InterPro" id="IPR022549">
    <property type="entry name" value="DUF3627"/>
</dbReference>
<gene>
    <name evidence="2" type="ORF">JF537_13845</name>
</gene>
<dbReference type="AlphaFoldDB" id="A0A8I1MHE9"/>
<reference evidence="2" key="1">
    <citation type="submission" date="2020-12" db="EMBL/GenBank/DDBJ databases">
        <title>PHA producing bacteria isolated from mangrove.</title>
        <authorList>
            <person name="Zheng W."/>
            <person name="Yu S."/>
            <person name="Huang Y."/>
        </authorList>
    </citation>
    <scope>NUCLEOTIDE SEQUENCE</scope>
    <source>
        <strain evidence="2">GN22-4</strain>
    </source>
</reference>
<evidence type="ECO:0000313" key="3">
    <source>
        <dbReference type="Proteomes" id="UP000664578"/>
    </source>
</evidence>
<protein>
    <submittedName>
        <fullName evidence="2">DUF3627 domain-containing protein</fullName>
    </submittedName>
</protein>
<evidence type="ECO:0000259" key="1">
    <source>
        <dbReference type="Pfam" id="PF12299"/>
    </source>
</evidence>